<evidence type="ECO:0000313" key="2">
    <source>
        <dbReference type="Proteomes" id="UP000054845"/>
    </source>
</evidence>
<keyword evidence="2" id="KW-1185">Reference proteome</keyword>
<name>A0A0P1BJD3_9BASI</name>
<sequence length="85" mass="9201">MIARLPWRSNYSSILVQHAAVIESEQRGRKLSGEWKTSATRELLNSVCRLSSSFTSVLAAQNTRTHSKSLAAVAASQLLKSGGAE</sequence>
<organism evidence="1 2">
    <name type="scientific">Ceraceosorus bombacis</name>
    <dbReference type="NCBI Taxonomy" id="401625"/>
    <lineage>
        <taxon>Eukaryota</taxon>
        <taxon>Fungi</taxon>
        <taxon>Dikarya</taxon>
        <taxon>Basidiomycota</taxon>
        <taxon>Ustilaginomycotina</taxon>
        <taxon>Exobasidiomycetes</taxon>
        <taxon>Ceraceosorales</taxon>
        <taxon>Ceraceosoraceae</taxon>
        <taxon>Ceraceosorus</taxon>
    </lineage>
</organism>
<evidence type="ECO:0000313" key="1">
    <source>
        <dbReference type="EMBL" id="CEH16495.1"/>
    </source>
</evidence>
<dbReference type="Proteomes" id="UP000054845">
    <property type="component" value="Unassembled WGS sequence"/>
</dbReference>
<dbReference type="EMBL" id="CCYA01000318">
    <property type="protein sequence ID" value="CEH16495.1"/>
    <property type="molecule type" value="Genomic_DNA"/>
</dbReference>
<reference evidence="1 2" key="1">
    <citation type="submission" date="2014-09" db="EMBL/GenBank/DDBJ databases">
        <authorList>
            <person name="Magalhaes I.L.F."/>
            <person name="Oliveira U."/>
            <person name="Santos F.R."/>
            <person name="Vidigal T.H.D.A."/>
            <person name="Brescovit A.D."/>
            <person name="Santos A.J."/>
        </authorList>
    </citation>
    <scope>NUCLEOTIDE SEQUENCE [LARGE SCALE GENOMIC DNA]</scope>
</reference>
<proteinExistence type="predicted"/>
<dbReference type="AlphaFoldDB" id="A0A0P1BJD3"/>
<accession>A0A0P1BJD3</accession>
<protein>
    <submittedName>
        <fullName evidence="1">Uncharacterized protein</fullName>
    </submittedName>
</protein>